<feature type="domain" description="PhoU" evidence="2">
    <location>
        <begin position="157"/>
        <end position="232"/>
    </location>
</feature>
<dbReference type="InterPro" id="IPR038078">
    <property type="entry name" value="PhoU-like_sf"/>
</dbReference>
<evidence type="ECO:0000313" key="3">
    <source>
        <dbReference type="EMBL" id="MEQ2554557.1"/>
    </source>
</evidence>
<feature type="domain" description="PhoU" evidence="2">
    <location>
        <begin position="50"/>
        <end position="130"/>
    </location>
</feature>
<protein>
    <submittedName>
        <fullName evidence="3">PhoU domain-containing protein</fullName>
    </submittedName>
</protein>
<evidence type="ECO:0000259" key="2">
    <source>
        <dbReference type="Pfam" id="PF01895"/>
    </source>
</evidence>
<dbReference type="Proteomes" id="UP001546774">
    <property type="component" value="Unassembled WGS sequence"/>
</dbReference>
<dbReference type="InterPro" id="IPR026022">
    <property type="entry name" value="PhoU_dom"/>
</dbReference>
<proteinExistence type="predicted"/>
<accession>A0ABV1H5Y0</accession>
<keyword evidence="4" id="KW-1185">Reference proteome</keyword>
<dbReference type="Pfam" id="PF01895">
    <property type="entry name" value="PhoU"/>
    <property type="match status" value="2"/>
</dbReference>
<gene>
    <name evidence="3" type="ORF">WMO37_05910</name>
</gene>
<comment type="caution">
    <text evidence="3">The sequence shown here is derived from an EMBL/GenBank/DDBJ whole genome shotgun (WGS) entry which is preliminary data.</text>
</comment>
<dbReference type="SUPFAM" id="SSF109755">
    <property type="entry name" value="PhoU-like"/>
    <property type="match status" value="1"/>
</dbReference>
<evidence type="ECO:0000313" key="4">
    <source>
        <dbReference type="Proteomes" id="UP001546774"/>
    </source>
</evidence>
<evidence type="ECO:0000256" key="1">
    <source>
        <dbReference type="SAM" id="Coils"/>
    </source>
</evidence>
<keyword evidence="1" id="KW-0175">Coiled coil</keyword>
<reference evidence="3" key="1">
    <citation type="submission" date="2024-03" db="EMBL/GenBank/DDBJ databases">
        <title>Human intestinal bacterial collection.</title>
        <authorList>
            <person name="Pauvert C."/>
            <person name="Hitch T.C.A."/>
            <person name="Clavel T."/>
        </authorList>
    </citation>
    <scope>NUCLEOTIDE SEQUENCE [LARGE SCALE GENOMIC DNA]</scope>
    <source>
        <strain evidence="3">CLA-AA-H89B</strain>
    </source>
</reference>
<sequence>MKFHLSNLFNGRKALAEQEEASGEMNILKAGLLEKPESAIAQARLAAKLMFDETKDASILAAGLLKDYEENAYMQIKKSEEKVDLYEDQICNYLLEISKRKLTTAESQRVSVLLHTVNDLETISDCTCSIGLAYRNMYERNAEFSQEAAQQLELAQQAVREMLEKTRAMFDDIRQIQEVYAYHQVVSELLDRLREKHIERLKSSRCMVESGLVLTDLINYYERIAVRCQRIAGYLMQEGNEALKIHGHEYWFPAKDYRELYEGCRERYLAED</sequence>
<feature type="coiled-coil region" evidence="1">
    <location>
        <begin position="135"/>
        <end position="165"/>
    </location>
</feature>
<dbReference type="EMBL" id="JBBMFS010000004">
    <property type="protein sequence ID" value="MEQ2554557.1"/>
    <property type="molecule type" value="Genomic_DNA"/>
</dbReference>
<name>A0ABV1H5Y0_9FIRM</name>
<organism evidence="3 4">
    <name type="scientific">Lachnospira intestinalis</name>
    <dbReference type="NCBI Taxonomy" id="3133158"/>
    <lineage>
        <taxon>Bacteria</taxon>
        <taxon>Bacillati</taxon>
        <taxon>Bacillota</taxon>
        <taxon>Clostridia</taxon>
        <taxon>Lachnospirales</taxon>
        <taxon>Lachnospiraceae</taxon>
        <taxon>Lachnospira</taxon>
    </lineage>
</organism>
<dbReference type="Gene3D" id="1.20.58.220">
    <property type="entry name" value="Phosphate transport system protein phou homolog 2, domain 2"/>
    <property type="match status" value="1"/>
</dbReference>